<name>A0A918YNH4_9ACTN</name>
<dbReference type="InterPro" id="IPR029058">
    <property type="entry name" value="AB_hydrolase_fold"/>
</dbReference>
<comment type="caution">
    <text evidence="6">The sequence shown here is derived from an EMBL/GenBank/DDBJ whole genome shotgun (WGS) entry which is preliminary data.</text>
</comment>
<evidence type="ECO:0000256" key="1">
    <source>
        <dbReference type="ARBA" id="ARBA00010088"/>
    </source>
</evidence>
<feature type="domain" description="Peptidase S33 tripeptidyl aminopeptidase-like C-terminal" evidence="5">
    <location>
        <begin position="400"/>
        <end position="499"/>
    </location>
</feature>
<dbReference type="InterPro" id="IPR013595">
    <property type="entry name" value="Pept_S33_TAP-like_C"/>
</dbReference>
<evidence type="ECO:0000259" key="4">
    <source>
        <dbReference type="Pfam" id="PF00561"/>
    </source>
</evidence>
<evidence type="ECO:0000259" key="5">
    <source>
        <dbReference type="Pfam" id="PF08386"/>
    </source>
</evidence>
<keyword evidence="2" id="KW-0378">Hydrolase</keyword>
<protein>
    <submittedName>
        <fullName evidence="6">Peptidase</fullName>
    </submittedName>
</protein>
<dbReference type="AlphaFoldDB" id="A0A918YNH4"/>
<accession>A0A918YNH4</accession>
<dbReference type="Gene3D" id="3.40.50.1820">
    <property type="entry name" value="alpha/beta hydrolase"/>
    <property type="match status" value="1"/>
</dbReference>
<dbReference type="Pfam" id="PF00561">
    <property type="entry name" value="Abhydrolase_1"/>
    <property type="match status" value="1"/>
</dbReference>
<keyword evidence="7" id="KW-1185">Reference proteome</keyword>
<feature type="chain" id="PRO_5038713067" evidence="3">
    <location>
        <begin position="26"/>
        <end position="502"/>
    </location>
</feature>
<feature type="domain" description="AB hydrolase-1" evidence="4">
    <location>
        <begin position="96"/>
        <end position="289"/>
    </location>
</feature>
<evidence type="ECO:0000256" key="3">
    <source>
        <dbReference type="SAM" id="SignalP"/>
    </source>
</evidence>
<dbReference type="InterPro" id="IPR000073">
    <property type="entry name" value="AB_hydrolase_1"/>
</dbReference>
<dbReference type="PANTHER" id="PTHR43248:SF30">
    <property type="entry name" value="AB HYDROLASE-1 DOMAIN-CONTAINING PROTEIN"/>
    <property type="match status" value="1"/>
</dbReference>
<reference evidence="6" key="1">
    <citation type="journal article" date="2014" name="Int. J. Syst. Evol. Microbiol.">
        <title>Complete genome sequence of Corynebacterium casei LMG S-19264T (=DSM 44701T), isolated from a smear-ripened cheese.</title>
        <authorList>
            <consortium name="US DOE Joint Genome Institute (JGI-PGF)"/>
            <person name="Walter F."/>
            <person name="Albersmeier A."/>
            <person name="Kalinowski J."/>
            <person name="Ruckert C."/>
        </authorList>
    </citation>
    <scope>NUCLEOTIDE SEQUENCE</scope>
    <source>
        <strain evidence="6">JCM 4714</strain>
    </source>
</reference>
<dbReference type="SUPFAM" id="SSF53474">
    <property type="entry name" value="alpha/beta-Hydrolases"/>
    <property type="match status" value="1"/>
</dbReference>
<organism evidence="6 7">
    <name type="scientific">Streptomyces alanosinicus</name>
    <dbReference type="NCBI Taxonomy" id="68171"/>
    <lineage>
        <taxon>Bacteria</taxon>
        <taxon>Bacillati</taxon>
        <taxon>Actinomycetota</taxon>
        <taxon>Actinomycetes</taxon>
        <taxon>Kitasatosporales</taxon>
        <taxon>Streptomycetaceae</taxon>
        <taxon>Streptomyces</taxon>
    </lineage>
</organism>
<dbReference type="PANTHER" id="PTHR43248">
    <property type="entry name" value="2-SUCCINYL-6-HYDROXY-2,4-CYCLOHEXADIENE-1-CARBOXYLATE SYNTHASE"/>
    <property type="match status" value="1"/>
</dbReference>
<dbReference type="Proteomes" id="UP000655443">
    <property type="component" value="Unassembled WGS sequence"/>
</dbReference>
<gene>
    <name evidence="6" type="ORF">GCM10010339_63030</name>
</gene>
<dbReference type="GO" id="GO:0016787">
    <property type="term" value="F:hydrolase activity"/>
    <property type="evidence" value="ECO:0007669"/>
    <property type="project" value="UniProtKB-KW"/>
</dbReference>
<comment type="similarity">
    <text evidence="1">Belongs to the peptidase S33 family.</text>
</comment>
<reference evidence="6" key="2">
    <citation type="submission" date="2020-09" db="EMBL/GenBank/DDBJ databases">
        <authorList>
            <person name="Sun Q."/>
            <person name="Ohkuma M."/>
        </authorList>
    </citation>
    <scope>NUCLEOTIDE SEQUENCE</scope>
    <source>
        <strain evidence="6">JCM 4714</strain>
    </source>
</reference>
<evidence type="ECO:0000313" key="7">
    <source>
        <dbReference type="Proteomes" id="UP000655443"/>
    </source>
</evidence>
<dbReference type="InterPro" id="IPR051601">
    <property type="entry name" value="Serine_prot/Carboxylest_S33"/>
</dbReference>
<keyword evidence="3" id="KW-0732">Signal</keyword>
<proteinExistence type="inferred from homology"/>
<dbReference type="Pfam" id="PF08386">
    <property type="entry name" value="Abhydrolase_4"/>
    <property type="match status" value="1"/>
</dbReference>
<dbReference type="EMBL" id="BMVG01000020">
    <property type="protein sequence ID" value="GHE09710.1"/>
    <property type="molecule type" value="Genomic_DNA"/>
</dbReference>
<evidence type="ECO:0000313" key="6">
    <source>
        <dbReference type="EMBL" id="GHE09710.1"/>
    </source>
</evidence>
<evidence type="ECO:0000256" key="2">
    <source>
        <dbReference type="ARBA" id="ARBA00022801"/>
    </source>
</evidence>
<feature type="signal peptide" evidence="3">
    <location>
        <begin position="1"/>
        <end position="25"/>
    </location>
</feature>
<sequence length="502" mass="53338">MTLKARAIGAAVLATAMLTMPTATAAAADPVAAADNPASSLNWSACPFPDSPAELQCASIQVPVDYAHPHGLKATITVDRLRASGAHPVGSLFFDPGGPGGSGTQLVHAEALGAHVFSAATREHFDVIGLDPRGVGLSSPVRCDPALLNRQVSLFPKDEAEFRRLVARNQALGHSCRQLTGPLLEHVDTVSAARDLEALRQALGEGELNYLGLSYGSQLGATYAELFPNRIRTLALDGALDHSLSTVPLFKDESHAYEDSLNRFFDWCAHTTSCALHGTDVGRLFDTLVAAADHRPIPAPTCAKAGDCRPLVTGEDIRFAAQGLLLFPSRRNDLALALQQAEAGDASALSQPVATGPSDDNANGSQIAIECLDWTTPIRTLHDLQHLRRLGQAVAPRLGGASQSWTILTGCVGWPARVANPPRPIKVQHAPTILITNATHDPSTAYPWALRLHRDLPSSVLVTRQGDGHTSYLAKGTSHTRDAIDSYLLTGRTPPPDTVYDD</sequence>